<feature type="domain" description="OB-fold nucleic acid binding" evidence="8">
    <location>
        <begin position="12"/>
        <end position="105"/>
    </location>
</feature>
<keyword evidence="1 5" id="KW-0963">Cytoplasm</keyword>
<protein>
    <recommendedName>
        <fullName evidence="5">Exodeoxyribonuclease 7 large subunit</fullName>
        <ecNumber evidence="5">3.1.11.6</ecNumber>
    </recommendedName>
    <alternativeName>
        <fullName evidence="5">Exodeoxyribonuclease VII large subunit</fullName>
        <shortName evidence="5">Exonuclease VII large subunit</shortName>
    </alternativeName>
</protein>
<dbReference type="NCBIfam" id="TIGR00237">
    <property type="entry name" value="xseA"/>
    <property type="match status" value="1"/>
</dbReference>
<dbReference type="InterPro" id="IPR020579">
    <property type="entry name" value="Exonuc_VII_lsu_C"/>
</dbReference>
<feature type="domain" description="Exonuclease VII large subunit C-terminal" evidence="7">
    <location>
        <begin position="128"/>
        <end position="301"/>
    </location>
</feature>
<comment type="similarity">
    <text evidence="5 6">Belongs to the XseA family.</text>
</comment>
<dbReference type="EC" id="3.1.11.6" evidence="5"/>
<dbReference type="EMBL" id="FOFU01000001">
    <property type="protein sequence ID" value="SEP75504.1"/>
    <property type="molecule type" value="Genomic_DNA"/>
</dbReference>
<dbReference type="GO" id="GO:0005737">
    <property type="term" value="C:cytoplasm"/>
    <property type="evidence" value="ECO:0007669"/>
    <property type="project" value="UniProtKB-SubCell"/>
</dbReference>
<evidence type="ECO:0000259" key="8">
    <source>
        <dbReference type="Pfam" id="PF13742"/>
    </source>
</evidence>
<keyword evidence="3 5" id="KW-0378">Hydrolase</keyword>
<evidence type="ECO:0000259" key="7">
    <source>
        <dbReference type="Pfam" id="PF02601"/>
    </source>
</evidence>
<evidence type="ECO:0000256" key="3">
    <source>
        <dbReference type="ARBA" id="ARBA00022801"/>
    </source>
</evidence>
<comment type="catalytic activity">
    <reaction evidence="5 6">
        <text>Exonucleolytic cleavage in either 5'- to 3'- or 3'- to 5'-direction to yield nucleoside 5'-phosphates.</text>
        <dbReference type="EC" id="3.1.11.6"/>
    </reaction>
</comment>
<keyword evidence="4 5" id="KW-0269">Exonuclease</keyword>
<evidence type="ECO:0000256" key="6">
    <source>
        <dbReference type="RuleBase" id="RU004355"/>
    </source>
</evidence>
<organism evidence="9 10">
    <name type="scientific">Treponema bryantii</name>
    <dbReference type="NCBI Taxonomy" id="163"/>
    <lineage>
        <taxon>Bacteria</taxon>
        <taxon>Pseudomonadati</taxon>
        <taxon>Spirochaetota</taxon>
        <taxon>Spirochaetia</taxon>
        <taxon>Spirochaetales</taxon>
        <taxon>Treponemataceae</taxon>
        <taxon>Treponema</taxon>
    </lineage>
</organism>
<name>A0A1H9AFI5_9SPIR</name>
<dbReference type="GO" id="GO:0009318">
    <property type="term" value="C:exodeoxyribonuclease VII complex"/>
    <property type="evidence" value="ECO:0007669"/>
    <property type="project" value="UniProtKB-UniRule"/>
</dbReference>
<reference evidence="9 10" key="1">
    <citation type="submission" date="2016-10" db="EMBL/GenBank/DDBJ databases">
        <authorList>
            <person name="de Groot N.N."/>
        </authorList>
    </citation>
    <scope>NUCLEOTIDE SEQUENCE [LARGE SCALE GENOMIC DNA]</scope>
    <source>
        <strain evidence="9 10">B25</strain>
    </source>
</reference>
<dbReference type="InterPro" id="IPR003753">
    <property type="entry name" value="Exonuc_VII_L"/>
</dbReference>
<dbReference type="PANTHER" id="PTHR30008:SF0">
    <property type="entry name" value="EXODEOXYRIBONUCLEASE 7 LARGE SUBUNIT"/>
    <property type="match status" value="1"/>
</dbReference>
<evidence type="ECO:0000256" key="5">
    <source>
        <dbReference type="HAMAP-Rule" id="MF_00378"/>
    </source>
</evidence>
<dbReference type="PANTHER" id="PTHR30008">
    <property type="entry name" value="EXODEOXYRIBONUCLEASE 7 LARGE SUBUNIT"/>
    <property type="match status" value="1"/>
</dbReference>
<sequence>MNEPGLPENMVFSVSQITDLIKEILETSFRSIIIEGEISNWRPSAAGHIYFTLKDNNAQIKAVIFRGAAMKLNFRPKDGDKVRCTGNLSVYAPQGNYQIIVNTMEIAGAGNILQMLEERKRKLAAEGLFDESNKKMLPKYPRTIGVVTSPTGAAIRDILNVTKRRNPGMNVIVLPAIVQGDGAAQTICKMIEIANFYELCDILIVGRGGGSLEDLLPFSEESVVRAVAASKIPTISAVGHEIDWALCDYSADRRAPTPSAAAEMAVPQQADIRTNLETYKETLYTAITQKIGATRLLIKSFNPESLEVRFRNIQQPLLNRFATARDNLLLNINEKIRDLRIRLDTNKTILENASPQTIFDRGYSMVTDENGKIIRSSEQVSEGTKLTITPAEGKIHAVVTK</sequence>
<dbReference type="RefSeq" id="WP_256210223.1">
    <property type="nucleotide sequence ID" value="NZ_FOFU01000001.1"/>
</dbReference>
<evidence type="ECO:0000256" key="1">
    <source>
        <dbReference type="ARBA" id="ARBA00022490"/>
    </source>
</evidence>
<comment type="function">
    <text evidence="5">Bidirectionally degrades single-stranded DNA into large acid-insoluble oligonucleotides, which are then degraded further into small acid-soluble oligonucleotides.</text>
</comment>
<dbReference type="STRING" id="163.SAMN04487775_104137"/>
<proteinExistence type="inferred from homology"/>
<keyword evidence="10" id="KW-1185">Reference proteome</keyword>
<comment type="subcellular location">
    <subcellularLocation>
        <location evidence="5 6">Cytoplasm</location>
    </subcellularLocation>
</comment>
<dbReference type="Pfam" id="PF02601">
    <property type="entry name" value="Exonuc_VII_L"/>
    <property type="match status" value="2"/>
</dbReference>
<dbReference type="Proteomes" id="UP000182360">
    <property type="component" value="Unassembled WGS sequence"/>
</dbReference>
<dbReference type="GO" id="GO:0006308">
    <property type="term" value="P:DNA catabolic process"/>
    <property type="evidence" value="ECO:0007669"/>
    <property type="project" value="UniProtKB-UniRule"/>
</dbReference>
<dbReference type="HAMAP" id="MF_00378">
    <property type="entry name" value="Exonuc_7_L"/>
    <property type="match status" value="1"/>
</dbReference>
<keyword evidence="2 5" id="KW-0540">Nuclease</keyword>
<gene>
    <name evidence="5" type="primary">xseA</name>
    <name evidence="9" type="ORF">SAMN04487977_101321</name>
</gene>
<feature type="domain" description="Exonuclease VII large subunit C-terminal" evidence="7">
    <location>
        <begin position="319"/>
        <end position="397"/>
    </location>
</feature>
<dbReference type="GO" id="GO:0003676">
    <property type="term" value="F:nucleic acid binding"/>
    <property type="evidence" value="ECO:0007669"/>
    <property type="project" value="InterPro"/>
</dbReference>
<evidence type="ECO:0000313" key="10">
    <source>
        <dbReference type="Proteomes" id="UP000182360"/>
    </source>
</evidence>
<dbReference type="Pfam" id="PF13742">
    <property type="entry name" value="tRNA_anti_2"/>
    <property type="match status" value="1"/>
</dbReference>
<dbReference type="InterPro" id="IPR025824">
    <property type="entry name" value="OB-fold_nuc-bd_dom"/>
</dbReference>
<evidence type="ECO:0000313" key="9">
    <source>
        <dbReference type="EMBL" id="SEP75504.1"/>
    </source>
</evidence>
<evidence type="ECO:0000256" key="2">
    <source>
        <dbReference type="ARBA" id="ARBA00022722"/>
    </source>
</evidence>
<evidence type="ECO:0000256" key="4">
    <source>
        <dbReference type="ARBA" id="ARBA00022839"/>
    </source>
</evidence>
<accession>A0A1H9AFI5</accession>
<comment type="subunit">
    <text evidence="5">Heterooligomer composed of large and small subunits.</text>
</comment>
<dbReference type="GO" id="GO:0008855">
    <property type="term" value="F:exodeoxyribonuclease VII activity"/>
    <property type="evidence" value="ECO:0007669"/>
    <property type="project" value="UniProtKB-UniRule"/>
</dbReference>
<dbReference type="CDD" id="cd04489">
    <property type="entry name" value="ExoVII_LU_OBF"/>
    <property type="match status" value="1"/>
</dbReference>
<dbReference type="AlphaFoldDB" id="A0A1H9AFI5"/>